<organism evidence="9 10">
    <name type="scientific">Lasallia pustulata</name>
    <dbReference type="NCBI Taxonomy" id="136370"/>
    <lineage>
        <taxon>Eukaryota</taxon>
        <taxon>Fungi</taxon>
        <taxon>Dikarya</taxon>
        <taxon>Ascomycota</taxon>
        <taxon>Pezizomycotina</taxon>
        <taxon>Lecanoromycetes</taxon>
        <taxon>OSLEUM clade</taxon>
        <taxon>Umbilicariomycetidae</taxon>
        <taxon>Umbilicariales</taxon>
        <taxon>Umbilicariaceae</taxon>
        <taxon>Lasallia</taxon>
    </lineage>
</organism>
<feature type="compositionally biased region" description="Polar residues" evidence="7">
    <location>
        <begin position="657"/>
        <end position="676"/>
    </location>
</feature>
<evidence type="ECO:0000256" key="6">
    <source>
        <dbReference type="SAM" id="Coils"/>
    </source>
</evidence>
<dbReference type="Gene3D" id="3.30.900.10">
    <property type="entry name" value="HORMA domain"/>
    <property type="match status" value="1"/>
</dbReference>
<evidence type="ECO:0000313" key="10">
    <source>
        <dbReference type="Proteomes" id="UP000324767"/>
    </source>
</evidence>
<feature type="coiled-coil region" evidence="6">
    <location>
        <begin position="431"/>
        <end position="458"/>
    </location>
</feature>
<dbReference type="AlphaFoldDB" id="A0A5M8PZI8"/>
<dbReference type="InterPro" id="IPR036570">
    <property type="entry name" value="HORMA_dom_sf"/>
</dbReference>
<dbReference type="PANTHER" id="PTHR48225">
    <property type="entry name" value="HORMA DOMAIN-CONTAINING PROTEIN 1"/>
    <property type="match status" value="1"/>
</dbReference>
<sequence>MAQVQAMRTRVKQQQAKFTQIETPTLPQVVAANGPHSTVVQAVDQQQSFEMVQTLLMSSLANLAYLRDLFPDMCFGQRDYAAVPRDLHCSYKSFVNDNLPLTDSLAVVKQSKASGARPLMILLRGKTPQVDKVLEWLDGIFDALRKSVLAAVQFSISADEANPSNVIETYTFSFTYTGNVNIVGRRLAEMTVAGPNGKRITVQDARAGLRSIVRQCMVLNNILPCLPDNCFLTCHLFYTPDCPRTYDPPGFAACSHSMRIPSDEVWKMEVTNCGRMDAGYHSVGLEIASLMPASDNQAAGSAGLLQIPQKLTYTKNVPRLQVGEVRGDGIASLRNEAHTNTTWMQEKHQKPQDDQGISPLGTTQKAPDEHFSTAQDPNGDALKDKSFEIFQIETASHSHDQVATQIESLNNPQWGYSASWVISPGRLAELAKKHKGNMQRSERDAQDAEKQVVQCQCAWGNEEGDMVECECCYTWQHLHCYGYRGTRPLEHDTHVCYRCLLEGTEDALLLKITELARVRRALWVIYDEDFSRSNKTVSQTLLHVKSQVIKRLKDEGFVIRASSQGKSSSKRARSEKFIVNYDPVVVSARDRDYFNPLVWIDHHYELRQSNVSPNSQIPHEMSASTQATDGKETEHGDKDEEVGDTENETDELVEIIPSSSAPKSSRWKNISGSSTVPLPMGPPKRPLPSDHTQRRKRMKE</sequence>
<keyword evidence="6" id="KW-0175">Coiled coil</keyword>
<keyword evidence="4" id="KW-0539">Nucleus</keyword>
<dbReference type="Gene3D" id="3.30.40.10">
    <property type="entry name" value="Zinc/RING finger domain, C3HC4 (zinc finger)"/>
    <property type="match status" value="1"/>
</dbReference>
<dbReference type="PANTHER" id="PTHR48225:SF7">
    <property type="entry name" value="MEIOSIS-SPECIFIC PROTEIN HOP1"/>
    <property type="match status" value="1"/>
</dbReference>
<reference evidence="9 10" key="1">
    <citation type="submission" date="2019-09" db="EMBL/GenBank/DDBJ databases">
        <title>The hologenome of the rock-dwelling lichen Lasallia pustulata.</title>
        <authorList>
            <person name="Greshake Tzovaras B."/>
            <person name="Segers F."/>
            <person name="Bicker A."/>
            <person name="Dal Grande F."/>
            <person name="Otte J."/>
            <person name="Hankeln T."/>
            <person name="Schmitt I."/>
            <person name="Ebersberger I."/>
        </authorList>
    </citation>
    <scope>NUCLEOTIDE SEQUENCE [LARGE SCALE GENOMIC DNA]</scope>
    <source>
        <strain evidence="9">A1-1</strain>
    </source>
</reference>
<dbReference type="SUPFAM" id="SSF56019">
    <property type="entry name" value="The spindle assembly checkpoint protein mad2"/>
    <property type="match status" value="1"/>
</dbReference>
<evidence type="ECO:0000259" key="8">
    <source>
        <dbReference type="PROSITE" id="PS50815"/>
    </source>
</evidence>
<dbReference type="EMBL" id="VXIT01000002">
    <property type="protein sequence ID" value="KAA6415191.1"/>
    <property type="molecule type" value="Genomic_DNA"/>
</dbReference>
<feature type="compositionally biased region" description="Basic and acidic residues" evidence="7">
    <location>
        <begin position="629"/>
        <end position="638"/>
    </location>
</feature>
<dbReference type="OrthoDB" id="1928087at2759"/>
<dbReference type="PROSITE" id="PS50815">
    <property type="entry name" value="HORMA"/>
    <property type="match status" value="1"/>
</dbReference>
<dbReference type="SUPFAM" id="SSF57903">
    <property type="entry name" value="FYVE/PHD zinc finger"/>
    <property type="match status" value="1"/>
</dbReference>
<name>A0A5M8PZI8_9LECA</name>
<evidence type="ECO:0000256" key="3">
    <source>
        <dbReference type="ARBA" id="ARBA00022454"/>
    </source>
</evidence>
<evidence type="ECO:0000256" key="5">
    <source>
        <dbReference type="ARBA" id="ARBA00023254"/>
    </source>
</evidence>
<dbReference type="InterPro" id="IPR051294">
    <property type="entry name" value="HORMA_MeioticProgression"/>
</dbReference>
<feature type="domain" description="HORMA" evidence="8">
    <location>
        <begin position="46"/>
        <end position="287"/>
    </location>
</feature>
<dbReference type="InterPro" id="IPR013083">
    <property type="entry name" value="Znf_RING/FYVE/PHD"/>
</dbReference>
<dbReference type="GO" id="GO:0005634">
    <property type="term" value="C:nucleus"/>
    <property type="evidence" value="ECO:0007669"/>
    <property type="project" value="UniProtKB-SubCell"/>
</dbReference>
<feature type="compositionally biased region" description="Polar residues" evidence="7">
    <location>
        <begin position="612"/>
        <end position="628"/>
    </location>
</feature>
<dbReference type="InterPro" id="IPR011011">
    <property type="entry name" value="Znf_FYVE_PHD"/>
</dbReference>
<feature type="region of interest" description="Disordered" evidence="7">
    <location>
        <begin position="341"/>
        <end position="380"/>
    </location>
</feature>
<feature type="region of interest" description="Disordered" evidence="7">
    <location>
        <begin position="612"/>
        <end position="700"/>
    </location>
</feature>
<keyword evidence="5" id="KW-0469">Meiosis</keyword>
<dbReference type="GO" id="GO:0051598">
    <property type="term" value="P:meiotic recombination checkpoint signaling"/>
    <property type="evidence" value="ECO:0007669"/>
    <property type="project" value="TreeGrafter"/>
</dbReference>
<dbReference type="Pfam" id="PF02301">
    <property type="entry name" value="HORMA"/>
    <property type="match status" value="1"/>
</dbReference>
<feature type="compositionally biased region" description="Acidic residues" evidence="7">
    <location>
        <begin position="639"/>
        <end position="653"/>
    </location>
</feature>
<evidence type="ECO:0000313" key="9">
    <source>
        <dbReference type="EMBL" id="KAA6415191.1"/>
    </source>
</evidence>
<dbReference type="Proteomes" id="UP000324767">
    <property type="component" value="Unassembled WGS sequence"/>
</dbReference>
<protein>
    <recommendedName>
        <fullName evidence="8">HORMA domain-containing protein</fullName>
    </recommendedName>
</protein>
<keyword evidence="3" id="KW-0158">Chromosome</keyword>
<evidence type="ECO:0000256" key="1">
    <source>
        <dbReference type="ARBA" id="ARBA00004123"/>
    </source>
</evidence>
<comment type="caution">
    <text evidence="9">The sequence shown here is derived from an EMBL/GenBank/DDBJ whole genome shotgun (WGS) entry which is preliminary data.</text>
</comment>
<comment type="subcellular location">
    <subcellularLocation>
        <location evidence="2">Chromosome</location>
    </subcellularLocation>
    <subcellularLocation>
        <location evidence="1">Nucleus</location>
    </subcellularLocation>
</comment>
<gene>
    <name evidence="9" type="ORF">FRX48_01944</name>
</gene>
<evidence type="ECO:0000256" key="7">
    <source>
        <dbReference type="SAM" id="MobiDB-lite"/>
    </source>
</evidence>
<dbReference type="GO" id="GO:0007130">
    <property type="term" value="P:synaptonemal complex assembly"/>
    <property type="evidence" value="ECO:0007669"/>
    <property type="project" value="TreeGrafter"/>
</dbReference>
<proteinExistence type="predicted"/>
<evidence type="ECO:0000256" key="2">
    <source>
        <dbReference type="ARBA" id="ARBA00004286"/>
    </source>
</evidence>
<dbReference type="GO" id="GO:0005694">
    <property type="term" value="C:chromosome"/>
    <property type="evidence" value="ECO:0007669"/>
    <property type="project" value="UniProtKB-SubCell"/>
</dbReference>
<accession>A0A5M8PZI8</accession>
<dbReference type="InterPro" id="IPR003511">
    <property type="entry name" value="HORMA_dom"/>
</dbReference>
<evidence type="ECO:0000256" key="4">
    <source>
        <dbReference type="ARBA" id="ARBA00023242"/>
    </source>
</evidence>